<dbReference type="KEGG" id="rde:RD1_1858"/>
<dbReference type="eggNOG" id="ENOG50332AH">
    <property type="taxonomic scope" value="Bacteria"/>
</dbReference>
<evidence type="ECO:0000256" key="1">
    <source>
        <dbReference type="SAM" id="MobiDB-lite"/>
    </source>
</evidence>
<accession>Q168X4</accession>
<dbReference type="STRING" id="375451.RD1_1858"/>
<reference evidence="2 3" key="1">
    <citation type="journal article" date="2007" name="J. Bacteriol.">
        <title>The complete genome sequence of Roseobacter denitrificans reveals a mixotrophic rather than photosynthetic metabolism.</title>
        <authorList>
            <person name="Swingley W.D."/>
            <person name="Sadekar S."/>
            <person name="Mastrian S.D."/>
            <person name="Matthies H.J."/>
            <person name="Hao J."/>
            <person name="Ramos H."/>
            <person name="Acharya C.R."/>
            <person name="Conrad A.L."/>
            <person name="Taylor H.L."/>
            <person name="Dejesa L.C."/>
            <person name="Shah M.K."/>
            <person name="O'huallachain M.E."/>
            <person name="Lince M.T."/>
            <person name="Blankenship R.E."/>
            <person name="Beatty J.T."/>
            <person name="Touchman J.W."/>
        </authorList>
    </citation>
    <scope>NUCLEOTIDE SEQUENCE [LARGE SCALE GENOMIC DNA]</scope>
    <source>
        <strain evidence="3">ATCC 33942 / OCh 114</strain>
    </source>
</reference>
<dbReference type="EMBL" id="CP000362">
    <property type="protein sequence ID" value="ABG31469.1"/>
    <property type="molecule type" value="Genomic_DNA"/>
</dbReference>
<dbReference type="Pfam" id="PF20135">
    <property type="entry name" value="DUF6525"/>
    <property type="match status" value="1"/>
</dbReference>
<keyword evidence="3" id="KW-1185">Reference proteome</keyword>
<dbReference type="InterPro" id="IPR045386">
    <property type="entry name" value="DUF6525"/>
</dbReference>
<organism evidence="2 3">
    <name type="scientific">Roseobacter denitrificans (strain ATCC 33942 / OCh 114)</name>
    <name type="common">Erythrobacter sp. (strain OCh 114)</name>
    <name type="synonym">Roseobacter denitrificans</name>
    <dbReference type="NCBI Taxonomy" id="375451"/>
    <lineage>
        <taxon>Bacteria</taxon>
        <taxon>Pseudomonadati</taxon>
        <taxon>Pseudomonadota</taxon>
        <taxon>Alphaproteobacteria</taxon>
        <taxon>Rhodobacterales</taxon>
        <taxon>Roseobacteraceae</taxon>
        <taxon>Roseobacter</taxon>
    </lineage>
</organism>
<evidence type="ECO:0000313" key="2">
    <source>
        <dbReference type="EMBL" id="ABG31469.1"/>
    </source>
</evidence>
<name>Q168X4_ROSDO</name>
<evidence type="ECO:0000313" key="3">
    <source>
        <dbReference type="Proteomes" id="UP000007029"/>
    </source>
</evidence>
<dbReference type="AlphaFoldDB" id="Q168X4"/>
<sequence length="88" mass="10204">MNRNLGATKLRRRRRPVDPMHSYDNLPKPLRNWLSQAALPWSPTSARRIWNRAEAQGQSVQDALRALSRAEAQTLARDRPLIREIHTP</sequence>
<feature type="region of interest" description="Disordered" evidence="1">
    <location>
        <begin position="1"/>
        <end position="26"/>
    </location>
</feature>
<dbReference type="Proteomes" id="UP000007029">
    <property type="component" value="Chromosome"/>
</dbReference>
<dbReference type="OrthoDB" id="7658988at2"/>
<protein>
    <submittedName>
        <fullName evidence="2">Uncharacterized protein</fullName>
    </submittedName>
</protein>
<gene>
    <name evidence="2" type="ordered locus">RD1_1858</name>
</gene>
<dbReference type="RefSeq" id="WP_011568086.1">
    <property type="nucleotide sequence ID" value="NC_008209.1"/>
</dbReference>
<proteinExistence type="predicted"/>
<dbReference type="HOGENOM" id="CLU_179292_0_0_5"/>